<organism evidence="3 4">
    <name type="scientific">Mycolicibacterium mageritense</name>
    <name type="common">Mycobacterium mageritense</name>
    <dbReference type="NCBI Taxonomy" id="53462"/>
    <lineage>
        <taxon>Bacteria</taxon>
        <taxon>Bacillati</taxon>
        <taxon>Actinomycetota</taxon>
        <taxon>Actinomycetes</taxon>
        <taxon>Mycobacteriales</taxon>
        <taxon>Mycobacteriaceae</taxon>
        <taxon>Mycolicibacterium</taxon>
    </lineage>
</organism>
<keyword evidence="3" id="KW-0436">Ligase</keyword>
<accession>A0AAI8TL34</accession>
<name>A0AAI8TL34_MYCME</name>
<comment type="similarity">
    <text evidence="1">Belongs to the carbon-nitrogen hydrolase superfamily. NIT1/NIT2 family.</text>
</comment>
<sequence length="266" mass="28988">MRLALGQPPSRPSLGENILAAAELVEQASNNNAHLLLLPELFLSGYRLDAIANTPQEWVVTVTDARLQPLVRSAERHGVAVAVGAALHDAATATIHNATLWIRTDGSVEHVYSKVHLWEEERAVFAPGNRQAIVRCHDLTLGIGICYDAGFPEFTRSYAQAGVDAVLFSSAFATGNEQYRYDIYHPSRALENGVYVAVSNSVGIIDGSEFFGQSRVFDRSGRCMLNTPLAQSLAVAELSTASTDEQLVPFLKDLRSITVKPDYFKG</sequence>
<dbReference type="Gene3D" id="3.60.110.10">
    <property type="entry name" value="Carbon-nitrogen hydrolase"/>
    <property type="match status" value="1"/>
</dbReference>
<dbReference type="AlphaFoldDB" id="A0AAI8TL34"/>
<protein>
    <submittedName>
        <fullName evidence="3">Glutamine-dependent NAD(+) synthetase</fullName>
        <ecNumber evidence="3">6.3.5.1</ecNumber>
    </submittedName>
</protein>
<evidence type="ECO:0000313" key="3">
    <source>
        <dbReference type="EMBL" id="BDY26703.1"/>
    </source>
</evidence>
<reference evidence="3" key="1">
    <citation type="submission" date="2023-03" db="EMBL/GenBank/DDBJ databases">
        <title>Draft genome sequence of a Mycolicibacterium mageritense strain H4_3_1 isolated from a hybrid biological-inorganic system reactor.</title>
        <authorList>
            <person name="Feng X."/>
            <person name="Kazama D."/>
            <person name="Sato K."/>
            <person name="Kobayashi H."/>
        </authorList>
    </citation>
    <scope>NUCLEOTIDE SEQUENCE</scope>
    <source>
        <strain evidence="3">H4_3_1</strain>
    </source>
</reference>
<dbReference type="Proteomes" id="UP001241092">
    <property type="component" value="Chromosome"/>
</dbReference>
<evidence type="ECO:0000256" key="1">
    <source>
        <dbReference type="ARBA" id="ARBA00010613"/>
    </source>
</evidence>
<dbReference type="InterPro" id="IPR036526">
    <property type="entry name" value="C-N_Hydrolase_sf"/>
</dbReference>
<evidence type="ECO:0000313" key="4">
    <source>
        <dbReference type="Proteomes" id="UP001241092"/>
    </source>
</evidence>
<dbReference type="InterPro" id="IPR003010">
    <property type="entry name" value="C-N_Hydrolase"/>
</dbReference>
<dbReference type="EMBL" id="AP027452">
    <property type="protein sequence ID" value="BDY26703.1"/>
    <property type="molecule type" value="Genomic_DNA"/>
</dbReference>
<dbReference type="PANTHER" id="PTHR23088">
    <property type="entry name" value="NITRILASE-RELATED"/>
    <property type="match status" value="1"/>
</dbReference>
<feature type="domain" description="CN hydrolase" evidence="2">
    <location>
        <begin position="1"/>
        <end position="240"/>
    </location>
</feature>
<dbReference type="PANTHER" id="PTHR23088:SF27">
    <property type="entry name" value="DEAMINATED GLUTATHIONE AMIDASE"/>
    <property type="match status" value="1"/>
</dbReference>
<dbReference type="GO" id="GO:0003952">
    <property type="term" value="F:NAD+ synthase (glutamine-hydrolyzing) activity"/>
    <property type="evidence" value="ECO:0007669"/>
    <property type="project" value="UniProtKB-EC"/>
</dbReference>
<dbReference type="CDD" id="cd07197">
    <property type="entry name" value="nitrilase"/>
    <property type="match status" value="1"/>
</dbReference>
<dbReference type="RefSeq" id="WP_286213436.1">
    <property type="nucleotide sequence ID" value="NZ_AP027452.1"/>
</dbReference>
<proteinExistence type="inferred from homology"/>
<dbReference type="PROSITE" id="PS50263">
    <property type="entry name" value="CN_HYDROLASE"/>
    <property type="match status" value="1"/>
</dbReference>
<dbReference type="Pfam" id="PF00795">
    <property type="entry name" value="CN_hydrolase"/>
    <property type="match status" value="1"/>
</dbReference>
<evidence type="ECO:0000259" key="2">
    <source>
        <dbReference type="PROSITE" id="PS50263"/>
    </source>
</evidence>
<dbReference type="EC" id="6.3.5.1" evidence="3"/>
<gene>
    <name evidence="3" type="primary">nadE_1</name>
    <name evidence="3" type="ORF">hbim_00618</name>
</gene>
<dbReference type="SUPFAM" id="SSF56317">
    <property type="entry name" value="Carbon-nitrogen hydrolase"/>
    <property type="match status" value="1"/>
</dbReference>